<dbReference type="Proteomes" id="UP000274843">
    <property type="component" value="Unassembled WGS sequence"/>
</dbReference>
<feature type="domain" description="HTH tetR-type" evidence="4">
    <location>
        <begin position="46"/>
        <end position="106"/>
    </location>
</feature>
<dbReference type="PANTHER" id="PTHR47752">
    <property type="entry name" value="HTH-TYPE TRANSCRIPTIONAL REPRESSOR FABR"/>
    <property type="match status" value="1"/>
</dbReference>
<comment type="caution">
    <text evidence="5">The sequence shown here is derived from an EMBL/GenBank/DDBJ whole genome shotgun (WGS) entry which is preliminary data.</text>
</comment>
<feature type="region of interest" description="Disordered" evidence="3">
    <location>
        <begin position="1"/>
        <end position="24"/>
    </location>
</feature>
<dbReference type="PROSITE" id="PS50977">
    <property type="entry name" value="HTH_TETR_2"/>
    <property type="match status" value="1"/>
</dbReference>
<dbReference type="Gene3D" id="1.10.357.10">
    <property type="entry name" value="Tetracycline Repressor, domain 2"/>
    <property type="match status" value="1"/>
</dbReference>
<keyword evidence="1 2" id="KW-0238">DNA-binding</keyword>
<gene>
    <name evidence="5" type="ORF">EDD35_4297</name>
</gene>
<proteinExistence type="predicted"/>
<evidence type="ECO:0000256" key="1">
    <source>
        <dbReference type="ARBA" id="ARBA00023125"/>
    </source>
</evidence>
<evidence type="ECO:0000259" key="4">
    <source>
        <dbReference type="PROSITE" id="PS50977"/>
    </source>
</evidence>
<evidence type="ECO:0000256" key="2">
    <source>
        <dbReference type="PROSITE-ProRule" id="PRU00335"/>
    </source>
</evidence>
<feature type="DNA-binding region" description="H-T-H motif" evidence="2">
    <location>
        <begin position="69"/>
        <end position="88"/>
    </location>
</feature>
<dbReference type="Gene3D" id="1.10.10.60">
    <property type="entry name" value="Homeodomain-like"/>
    <property type="match status" value="1"/>
</dbReference>
<dbReference type="InterPro" id="IPR050692">
    <property type="entry name" value="HTH_transcr_repressor_FabR"/>
</dbReference>
<dbReference type="Pfam" id="PF00440">
    <property type="entry name" value="TetR_N"/>
    <property type="match status" value="1"/>
</dbReference>
<accession>A0A3N2GZ42</accession>
<dbReference type="PANTHER" id="PTHR47752:SF1">
    <property type="entry name" value="HTH-TYPE TRANSCRIPTIONAL REPRESSOR FABR"/>
    <property type="match status" value="1"/>
</dbReference>
<dbReference type="AlphaFoldDB" id="A0A3N2GZ42"/>
<dbReference type="EMBL" id="RKHY01000001">
    <property type="protein sequence ID" value="ROS41924.1"/>
    <property type="molecule type" value="Genomic_DNA"/>
</dbReference>
<dbReference type="GO" id="GO:0003677">
    <property type="term" value="F:DNA binding"/>
    <property type="evidence" value="ECO:0007669"/>
    <property type="project" value="UniProtKB-UniRule"/>
</dbReference>
<keyword evidence="6" id="KW-1185">Reference proteome</keyword>
<evidence type="ECO:0000313" key="5">
    <source>
        <dbReference type="EMBL" id="ROS41924.1"/>
    </source>
</evidence>
<evidence type="ECO:0000313" key="6">
    <source>
        <dbReference type="Proteomes" id="UP000274843"/>
    </source>
</evidence>
<protein>
    <submittedName>
        <fullName evidence="5">TetR family transcriptional regulator</fullName>
    </submittedName>
</protein>
<evidence type="ECO:0000256" key="3">
    <source>
        <dbReference type="SAM" id="MobiDB-lite"/>
    </source>
</evidence>
<dbReference type="InterPro" id="IPR009057">
    <property type="entry name" value="Homeodomain-like_sf"/>
</dbReference>
<name>A0A3N2GZ42_9PSEU</name>
<reference evidence="5 6" key="1">
    <citation type="submission" date="2018-11" db="EMBL/GenBank/DDBJ databases">
        <title>Sequencing the genomes of 1000 actinobacteria strains.</title>
        <authorList>
            <person name="Klenk H.-P."/>
        </authorList>
    </citation>
    <scope>NUCLEOTIDE SEQUENCE [LARGE SCALE GENOMIC DNA]</scope>
    <source>
        <strain evidence="5 6">DSM 44348</strain>
    </source>
</reference>
<sequence>MVAYPAGALSTEGGAGVTQVAPGTGRKIDDVSAESVKPVSRQERKQRTRQALLDAALAQLADRPFAVLSLREVTKQADIVPTAFYRHFTSMDELGLVLLGESMAVLRRMLDAARDTGTDFDQVARTVVRTLHEYTRAHEAHFRFLTRERHGGSGAVPQAARTELRMFAGDLAVDLARFDCLRRWRTDDLRMLADMIVTMLLSTAVELIETVPRSAESDERILATAENRLKLIARGAEHWE</sequence>
<dbReference type="InterPro" id="IPR001647">
    <property type="entry name" value="HTH_TetR"/>
</dbReference>
<dbReference type="SUPFAM" id="SSF46689">
    <property type="entry name" value="Homeodomain-like"/>
    <property type="match status" value="1"/>
</dbReference>
<organism evidence="5 6">
    <name type="scientific">Amycolatopsis thermoflava</name>
    <dbReference type="NCBI Taxonomy" id="84480"/>
    <lineage>
        <taxon>Bacteria</taxon>
        <taxon>Bacillati</taxon>
        <taxon>Actinomycetota</taxon>
        <taxon>Actinomycetes</taxon>
        <taxon>Pseudonocardiales</taxon>
        <taxon>Pseudonocardiaceae</taxon>
        <taxon>Amycolatopsis</taxon>
        <taxon>Amycolatopsis methanolica group</taxon>
    </lineage>
</organism>